<protein>
    <submittedName>
        <fullName evidence="2">Uncharacterized protein</fullName>
    </submittedName>
</protein>
<feature type="region of interest" description="Disordered" evidence="1">
    <location>
        <begin position="1"/>
        <end position="76"/>
    </location>
</feature>
<dbReference type="Proteomes" id="UP000070184">
    <property type="component" value="Unassembled WGS sequence"/>
</dbReference>
<name>A0A133U3C1_9EURY</name>
<accession>A0A133U3C1</accession>
<gene>
    <name evidence="2" type="ORF">AKJ61_04415</name>
</gene>
<evidence type="ECO:0000313" key="2">
    <source>
        <dbReference type="EMBL" id="KXA88686.1"/>
    </source>
</evidence>
<evidence type="ECO:0000256" key="1">
    <source>
        <dbReference type="SAM" id="MobiDB-lite"/>
    </source>
</evidence>
<comment type="caution">
    <text evidence="2">The sequence shown here is derived from an EMBL/GenBank/DDBJ whole genome shotgun (WGS) entry which is preliminary data.</text>
</comment>
<dbReference type="EMBL" id="LHXK01000090">
    <property type="protein sequence ID" value="KXA88686.1"/>
    <property type="molecule type" value="Genomic_DNA"/>
</dbReference>
<sequence>MSEYRGRFSAFGSPRPSGSEKRKKRRNGIRSSGNPFPGGLRSPARHVLLHRATGASVREDKERASKKIKKGREERA</sequence>
<reference evidence="2 3" key="1">
    <citation type="journal article" date="2016" name="Sci. Rep.">
        <title>Metabolic traits of an uncultured archaeal lineage -MSBL1- from brine pools of the Red Sea.</title>
        <authorList>
            <person name="Mwirichia R."/>
            <person name="Alam I."/>
            <person name="Rashid M."/>
            <person name="Vinu M."/>
            <person name="Ba-Alawi W."/>
            <person name="Anthony Kamau A."/>
            <person name="Kamanda Ngugi D."/>
            <person name="Goker M."/>
            <person name="Klenk H.P."/>
            <person name="Bajic V."/>
            <person name="Stingl U."/>
        </authorList>
    </citation>
    <scope>NUCLEOTIDE SEQUENCE [LARGE SCALE GENOMIC DNA]</scope>
    <source>
        <strain evidence="2">SCGC-AAA259B11</strain>
    </source>
</reference>
<organism evidence="2 3">
    <name type="scientific">candidate division MSBL1 archaeon SCGC-AAA259B11</name>
    <dbReference type="NCBI Taxonomy" id="1698260"/>
    <lineage>
        <taxon>Archaea</taxon>
        <taxon>Methanobacteriati</taxon>
        <taxon>Methanobacteriota</taxon>
        <taxon>candidate division MSBL1</taxon>
    </lineage>
</organism>
<dbReference type="AlphaFoldDB" id="A0A133U3C1"/>
<proteinExistence type="predicted"/>
<feature type="compositionally biased region" description="Basic and acidic residues" evidence="1">
    <location>
        <begin position="57"/>
        <end position="76"/>
    </location>
</feature>
<evidence type="ECO:0000313" key="3">
    <source>
        <dbReference type="Proteomes" id="UP000070184"/>
    </source>
</evidence>
<keyword evidence="3" id="KW-1185">Reference proteome</keyword>